<protein>
    <submittedName>
        <fullName evidence="1">Uncharacterized protein</fullName>
    </submittedName>
</protein>
<reference evidence="1" key="1">
    <citation type="journal article" date="2019" name="Philos. Trans. R. Soc. Lond., B, Biol. Sci.">
        <title>Targeted metagenomic recovery of four divergent viruses reveals shared and distinctive characteristics of giant viruses of marine eukaryotes.</title>
        <authorList>
            <person name="Needham D.M."/>
            <person name="Poirier C."/>
            <person name="Hehenberger E."/>
            <person name="Jimenez V."/>
            <person name="Swalwell J.E."/>
            <person name="Santoro A.E."/>
            <person name="Worden A.Z."/>
        </authorList>
    </citation>
    <scope>NUCLEOTIDE SEQUENCE</scope>
    <source>
        <strain evidence="1">OPacV-421</strain>
    </source>
</reference>
<sequence>MDKKDMQTIDLNKEDTEEKLTNILCRQTDLSKADALELLRKHNYSLKLALFDYNKIEVKKQPRTINQERYKLIRQSLDGTFNQYAN</sequence>
<proteinExistence type="predicted"/>
<dbReference type="EMBL" id="MN448295">
    <property type="protein sequence ID" value="QFG74981.1"/>
    <property type="molecule type" value="Genomic_DNA"/>
</dbReference>
<evidence type="ECO:0000313" key="1">
    <source>
        <dbReference type="EMBL" id="QFG74981.1"/>
    </source>
</evidence>
<name>A0A5J6VNJ0_9VIRU</name>
<accession>A0A5J6VNJ0</accession>
<organism evidence="1">
    <name type="scientific">Megaviridae environmental sample</name>
    <dbReference type="NCBI Taxonomy" id="1737588"/>
    <lineage>
        <taxon>Viruses</taxon>
        <taxon>Varidnaviria</taxon>
        <taxon>Bamfordvirae</taxon>
        <taxon>Nucleocytoviricota</taxon>
        <taxon>Megaviricetes</taxon>
        <taxon>Imitervirales</taxon>
        <taxon>Mimiviridae</taxon>
        <taxon>environmental samples</taxon>
    </lineage>
</organism>